<reference evidence="9 10" key="1">
    <citation type="journal article" date="2023" name="Hortic Res">
        <title>Pangenome of water caltrop reveals structural variations and asymmetric subgenome divergence after allopolyploidization.</title>
        <authorList>
            <person name="Zhang X."/>
            <person name="Chen Y."/>
            <person name="Wang L."/>
            <person name="Yuan Y."/>
            <person name="Fang M."/>
            <person name="Shi L."/>
            <person name="Lu R."/>
            <person name="Comes H.P."/>
            <person name="Ma Y."/>
            <person name="Chen Y."/>
            <person name="Huang G."/>
            <person name="Zhou Y."/>
            <person name="Zheng Z."/>
            <person name="Qiu Y."/>
        </authorList>
    </citation>
    <scope>NUCLEOTIDE SEQUENCE [LARGE SCALE GENOMIC DNA]</scope>
    <source>
        <tissue evidence="9">Roots</tissue>
    </source>
</reference>
<gene>
    <name evidence="9" type="ORF">SAY87_003076</name>
</gene>
<dbReference type="PANTHER" id="PTHR48019">
    <property type="entry name" value="SERUM RESPONSE FACTOR HOMOLOG"/>
    <property type="match status" value="1"/>
</dbReference>
<sequence length="257" mass="29221">MGRGRVELKRIENKINRQVTFAKRRKGLLKKALELSVLCDAEVAVIIFSPRGRLYQFCSSTSMGKTLERYQRCSGSSTQPEISLQVDETMNSYEEYLKLKARVEDLQQTQRNLLGEELGSLDMKDLEQLEHQLENSLKYIRSTKTQSMLDQLADLQKREQLLLQSNESLVKKLEKSSEHLPFQPAWEPAGAQTSHTYGRTAIAQSGDDFFYPLLYNSTSQIGYNPMGSSDHQVSAAATSTSNHNMGGTFSPHWWTFK</sequence>
<evidence type="ECO:0000256" key="3">
    <source>
        <dbReference type="ARBA" id="ARBA00023125"/>
    </source>
</evidence>
<comment type="subcellular location">
    <subcellularLocation>
        <location evidence="1">Nucleus</location>
    </subcellularLocation>
</comment>
<keyword evidence="3" id="KW-0238">DNA-binding</keyword>
<keyword evidence="10" id="KW-1185">Reference proteome</keyword>
<evidence type="ECO:0000313" key="10">
    <source>
        <dbReference type="Proteomes" id="UP001345219"/>
    </source>
</evidence>
<dbReference type="InterPro" id="IPR002487">
    <property type="entry name" value="TF_Kbox"/>
</dbReference>
<evidence type="ECO:0000256" key="6">
    <source>
        <dbReference type="SAM" id="Coils"/>
    </source>
</evidence>
<evidence type="ECO:0000256" key="5">
    <source>
        <dbReference type="ARBA" id="ARBA00023242"/>
    </source>
</evidence>
<organism evidence="9 10">
    <name type="scientific">Trapa incisa</name>
    <dbReference type="NCBI Taxonomy" id="236973"/>
    <lineage>
        <taxon>Eukaryota</taxon>
        <taxon>Viridiplantae</taxon>
        <taxon>Streptophyta</taxon>
        <taxon>Embryophyta</taxon>
        <taxon>Tracheophyta</taxon>
        <taxon>Spermatophyta</taxon>
        <taxon>Magnoliopsida</taxon>
        <taxon>eudicotyledons</taxon>
        <taxon>Gunneridae</taxon>
        <taxon>Pentapetalae</taxon>
        <taxon>rosids</taxon>
        <taxon>malvids</taxon>
        <taxon>Myrtales</taxon>
        <taxon>Lythraceae</taxon>
        <taxon>Trapa</taxon>
    </lineage>
</organism>
<dbReference type="AlphaFoldDB" id="A0AAN7KQT3"/>
<dbReference type="GO" id="GO:0003700">
    <property type="term" value="F:DNA-binding transcription factor activity"/>
    <property type="evidence" value="ECO:0007669"/>
    <property type="project" value="InterPro"/>
</dbReference>
<dbReference type="PROSITE" id="PS00350">
    <property type="entry name" value="MADS_BOX_1"/>
    <property type="match status" value="1"/>
</dbReference>
<dbReference type="Proteomes" id="UP001345219">
    <property type="component" value="Chromosome 3"/>
</dbReference>
<dbReference type="GO" id="GO:0000977">
    <property type="term" value="F:RNA polymerase II transcription regulatory region sequence-specific DNA binding"/>
    <property type="evidence" value="ECO:0007669"/>
    <property type="project" value="InterPro"/>
</dbReference>
<keyword evidence="4" id="KW-0804">Transcription</keyword>
<evidence type="ECO:0000256" key="1">
    <source>
        <dbReference type="ARBA" id="ARBA00004123"/>
    </source>
</evidence>
<proteinExistence type="predicted"/>
<dbReference type="Pfam" id="PF01486">
    <property type="entry name" value="K-box"/>
    <property type="match status" value="1"/>
</dbReference>
<evidence type="ECO:0000259" key="8">
    <source>
        <dbReference type="PROSITE" id="PS51297"/>
    </source>
</evidence>
<dbReference type="InterPro" id="IPR002100">
    <property type="entry name" value="TF_MADSbox"/>
</dbReference>
<evidence type="ECO:0000256" key="2">
    <source>
        <dbReference type="ARBA" id="ARBA00023015"/>
    </source>
</evidence>
<dbReference type="FunFam" id="3.40.1810.10:FF:000008">
    <property type="entry name" value="MADS-box transcription factor 1"/>
    <property type="match status" value="1"/>
</dbReference>
<dbReference type="GO" id="GO:0045944">
    <property type="term" value="P:positive regulation of transcription by RNA polymerase II"/>
    <property type="evidence" value="ECO:0007669"/>
    <property type="project" value="InterPro"/>
</dbReference>
<keyword evidence="5" id="KW-0539">Nucleus</keyword>
<dbReference type="SUPFAM" id="SSF55455">
    <property type="entry name" value="SRF-like"/>
    <property type="match status" value="1"/>
</dbReference>
<dbReference type="InterPro" id="IPR036879">
    <property type="entry name" value="TF_MADSbox_sf"/>
</dbReference>
<evidence type="ECO:0000256" key="4">
    <source>
        <dbReference type="ARBA" id="ARBA00023163"/>
    </source>
</evidence>
<comment type="caution">
    <text evidence="9">The sequence shown here is derived from an EMBL/GenBank/DDBJ whole genome shotgun (WGS) entry which is preliminary data.</text>
</comment>
<dbReference type="EMBL" id="JAXIOK010000006">
    <property type="protein sequence ID" value="KAK4767935.1"/>
    <property type="molecule type" value="Genomic_DNA"/>
</dbReference>
<keyword evidence="2" id="KW-0805">Transcription regulation</keyword>
<dbReference type="CDD" id="cd00265">
    <property type="entry name" value="MADS_MEF2_like"/>
    <property type="match status" value="1"/>
</dbReference>
<accession>A0AAN7KQT3</accession>
<keyword evidence="6" id="KW-0175">Coiled coil</keyword>
<feature type="domain" description="MADS-box" evidence="7">
    <location>
        <begin position="1"/>
        <end position="61"/>
    </location>
</feature>
<dbReference type="Pfam" id="PF00319">
    <property type="entry name" value="SRF-TF"/>
    <property type="match status" value="1"/>
</dbReference>
<name>A0AAN7KQT3_9MYRT</name>
<protein>
    <submittedName>
        <fullName evidence="9">Uncharacterized protein</fullName>
    </submittedName>
</protein>
<dbReference type="PRINTS" id="PR00404">
    <property type="entry name" value="MADSDOMAIN"/>
</dbReference>
<dbReference type="Gene3D" id="3.40.1810.10">
    <property type="entry name" value="Transcription factor, MADS-box"/>
    <property type="match status" value="1"/>
</dbReference>
<dbReference type="PROSITE" id="PS51297">
    <property type="entry name" value="K_BOX"/>
    <property type="match status" value="1"/>
</dbReference>
<dbReference type="InterPro" id="IPR033896">
    <property type="entry name" value="MEF2-like_N"/>
</dbReference>
<evidence type="ECO:0000259" key="7">
    <source>
        <dbReference type="PROSITE" id="PS50066"/>
    </source>
</evidence>
<dbReference type="GO" id="GO:0005634">
    <property type="term" value="C:nucleus"/>
    <property type="evidence" value="ECO:0007669"/>
    <property type="project" value="UniProtKB-SubCell"/>
</dbReference>
<dbReference type="GO" id="GO:0046983">
    <property type="term" value="F:protein dimerization activity"/>
    <property type="evidence" value="ECO:0007669"/>
    <property type="project" value="InterPro"/>
</dbReference>
<dbReference type="SMART" id="SM00432">
    <property type="entry name" value="MADS"/>
    <property type="match status" value="1"/>
</dbReference>
<feature type="coiled-coil region" evidence="6">
    <location>
        <begin position="96"/>
        <end position="146"/>
    </location>
</feature>
<evidence type="ECO:0000313" key="9">
    <source>
        <dbReference type="EMBL" id="KAK4767935.1"/>
    </source>
</evidence>
<feature type="domain" description="K-box" evidence="8">
    <location>
        <begin position="89"/>
        <end position="179"/>
    </location>
</feature>
<dbReference type="InterPro" id="IPR050142">
    <property type="entry name" value="MADS-box/MEF2_TF"/>
</dbReference>
<dbReference type="PROSITE" id="PS50066">
    <property type="entry name" value="MADS_BOX_2"/>
    <property type="match status" value="1"/>
</dbReference>